<dbReference type="Pfam" id="PF18911">
    <property type="entry name" value="PKD_4"/>
    <property type="match status" value="2"/>
</dbReference>
<name>A0A1I2JZM1_9BACT</name>
<feature type="chain" id="PRO_5011675841" evidence="1">
    <location>
        <begin position="26"/>
        <end position="1469"/>
    </location>
</feature>
<dbReference type="InterPro" id="IPR003961">
    <property type="entry name" value="FN3_dom"/>
</dbReference>
<gene>
    <name evidence="4" type="ORF">SAMN04488541_10737</name>
</gene>
<keyword evidence="5" id="KW-1185">Reference proteome</keyword>
<dbReference type="InterPro" id="IPR022409">
    <property type="entry name" value="PKD/Chitinase_dom"/>
</dbReference>
<evidence type="ECO:0000259" key="3">
    <source>
        <dbReference type="PROSITE" id="PS50853"/>
    </source>
</evidence>
<dbReference type="SUPFAM" id="SSF51126">
    <property type="entry name" value="Pectin lyase-like"/>
    <property type="match status" value="2"/>
</dbReference>
<dbReference type="Gene3D" id="2.160.20.10">
    <property type="entry name" value="Single-stranded right-handed beta-helix, Pectin lyase-like"/>
    <property type="match status" value="1"/>
</dbReference>
<dbReference type="SUPFAM" id="SSF49265">
    <property type="entry name" value="Fibronectin type III"/>
    <property type="match status" value="1"/>
</dbReference>
<dbReference type="InterPro" id="IPR036116">
    <property type="entry name" value="FN3_sf"/>
</dbReference>
<evidence type="ECO:0000259" key="2">
    <source>
        <dbReference type="PROSITE" id="PS50093"/>
    </source>
</evidence>
<dbReference type="PROSITE" id="PS50093">
    <property type="entry name" value="PKD"/>
    <property type="match status" value="4"/>
</dbReference>
<sequence>MRKFALFSFIYLLLLVIFLSPSSYAATFNVPAGDVKALINAILSANTNKDASNTINLARNSVYELTQPYGTDVSSFNIKHGNIGLPLFKDGKTIIINGNGSVIRRTTSSVSFRIISLDIYSKVTIENLTIENGLTSGAGGGIYKVTGGELSLSNVKFINNEAGERGGGLYIGSRNNAIIKNCEFLNNKCVIKGGGIYNVLSDLEINNTKFIGNSGTSNEMEGGGLFVDGARSDGGRSGKISIVKCVFSSNKANVSSGGLQLFLYNNNEGIIDQCDISNNTLLGNGKNSSFGGGVYLSGGTTGSNTTNNVIVRITNSIIDNNTSVSQGGGLWFARIRIEIENSTITNNKGATGGISAGSSVLSLKNCTIANNVSTTSTGGITSSTSVSASNCIFFNNIGVGGKHHFGSTGTLIDLGNNIQFKSGEADKYMPNTVRTVNPLLLPLADNGGPTRTMALQKGSPAIDAGNNCTPTDQRGQKRVGKCDIGAFEYIPNTSADFTPNTPQNITTGQIINFQDASTNSPTAWEWTITGGTATFVNGTNKNSQNPQVRFDTQGVFSVTLTVSNVSGSSSKTVENFITVTSPLPKPIADFTPTTLQEITVGQHVKFYDRSKNNPTSWQWTVTGGRHKYIWNTSATFKDPRVQFDEVGLYTISMTVSNEAGSDTKTVTQMVKVNPIVITPVANFSPSTAQTLTVGQSINFQDLSTNVPTTWEWTITGGAVTFLNSTTINSQNPQVRFDSEGKYTVALRATNSAGSHTKTLTEYITVNKAAPTPPPVDPTSPLAPIADFTPNTFQEITVGQHIKFYDRSKNNPTSWQWTVTGGKHKYIWNTSATFKDPRIQFDEVGLYTISVTVSNAAGSNTKTITQMVKVNASMITQQNILSPTSLVSAPNISAPVNLQITVNNLNEVNLQWQDTSTDHEGYKIYRKEEEREAILVQTLSKAQVETLSFSDQSKLNPDTKYDYYVVTFGKGIERQSNIATIHTYPTQPILEKIEYQCASNKYAIKINSLNKTPRYKKLHQWEQVTKTQLIEQNLLQIDASKDSKIKIIAVGKTGLESMPLEINLEKREQPKAQIIGEVEREVCATHTLLSAEKVENAVYEWQLDGKIIENLKGSEVKVSQSGKYELIIKKDGCQFASNPVQVSFFALKTPEIDASNNEVKFCKKGQIAIKEAQKEVKYQWLDEQDKVVGEGTTLSVEKTGIYKVVAISDLGCQEVSVPVKVSVGQPIVMNTQIIQPTCFNSNNGKILISTQDKQNIKIKLGDEVKEGNAVSFESLRAGVYHIIAETAYGCYKEIKLEIRNPEKFKLKTSENELTTNKFTSVQLQAEGAVEYEWFPKEGLDNPYIANPKANPTQTTTYKVVGKNKNGCESSAEIKVNVIDTKEILPSKVLSPNGDGVNDTWQVENIEFFPDAEVIVYNRFGQEVFHTTGYQNNWDGSINITENAPSPSTFYFVIKIPQINKHISGSLTIMR</sequence>
<dbReference type="RefSeq" id="WP_091549485.1">
    <property type="nucleotide sequence ID" value="NZ_FONY01000073.1"/>
</dbReference>
<dbReference type="PROSITE" id="PS50853">
    <property type="entry name" value="FN3"/>
    <property type="match status" value="1"/>
</dbReference>
<protein>
    <submittedName>
        <fullName evidence="4">Gliding motility-associated C-terminal domain-containing protein</fullName>
    </submittedName>
</protein>
<evidence type="ECO:0000313" key="5">
    <source>
        <dbReference type="Proteomes" id="UP000199513"/>
    </source>
</evidence>
<dbReference type="CDD" id="cd00063">
    <property type="entry name" value="FN3"/>
    <property type="match status" value="1"/>
</dbReference>
<reference evidence="5" key="1">
    <citation type="submission" date="2016-10" db="EMBL/GenBank/DDBJ databases">
        <authorList>
            <person name="Varghese N."/>
            <person name="Submissions S."/>
        </authorList>
    </citation>
    <scope>NUCLEOTIDE SEQUENCE [LARGE SCALE GENOMIC DNA]</scope>
    <source>
        <strain>GEY</strain>
        <strain evidence="5">DSM 9560</strain>
    </source>
</reference>
<feature type="domain" description="PKD" evidence="2">
    <location>
        <begin position="796"/>
        <end position="874"/>
    </location>
</feature>
<dbReference type="InterPro" id="IPR011050">
    <property type="entry name" value="Pectin_lyase_fold/virulence"/>
</dbReference>
<dbReference type="Proteomes" id="UP000199513">
    <property type="component" value="Unassembled WGS sequence"/>
</dbReference>
<dbReference type="SMART" id="SM00089">
    <property type="entry name" value="PKD"/>
    <property type="match status" value="4"/>
</dbReference>
<dbReference type="InterPro" id="IPR012334">
    <property type="entry name" value="Pectin_lyas_fold"/>
</dbReference>
<dbReference type="PANTHER" id="PTHR11319">
    <property type="entry name" value="G PROTEIN-COUPLED RECEPTOR-RELATED"/>
    <property type="match status" value="1"/>
</dbReference>
<dbReference type="InterPro" id="IPR026341">
    <property type="entry name" value="T9SS_type_B"/>
</dbReference>
<dbReference type="NCBIfam" id="TIGR04131">
    <property type="entry name" value="Bac_Flav_CTERM"/>
    <property type="match status" value="1"/>
</dbReference>
<feature type="domain" description="PKD" evidence="2">
    <location>
        <begin position="494"/>
        <end position="580"/>
    </location>
</feature>
<dbReference type="OrthoDB" id="1521709at2"/>
<organism evidence="4 5">
    <name type="scientific">Thermoflexibacter ruber</name>
    <dbReference type="NCBI Taxonomy" id="1003"/>
    <lineage>
        <taxon>Bacteria</taxon>
        <taxon>Pseudomonadati</taxon>
        <taxon>Bacteroidota</taxon>
        <taxon>Cytophagia</taxon>
        <taxon>Cytophagales</taxon>
        <taxon>Thermoflexibacteraceae</taxon>
        <taxon>Thermoflexibacter</taxon>
    </lineage>
</organism>
<feature type="domain" description="PKD" evidence="2">
    <location>
        <begin position="599"/>
        <end position="672"/>
    </location>
</feature>
<dbReference type="PANTHER" id="PTHR11319:SF35">
    <property type="entry name" value="OUTER MEMBRANE PROTEIN PMPC-RELATED"/>
    <property type="match status" value="1"/>
</dbReference>
<dbReference type="CDD" id="cd00146">
    <property type="entry name" value="PKD"/>
    <property type="match status" value="4"/>
</dbReference>
<dbReference type="InterPro" id="IPR006626">
    <property type="entry name" value="PbH1"/>
</dbReference>
<evidence type="ECO:0000256" key="1">
    <source>
        <dbReference type="SAM" id="SignalP"/>
    </source>
</evidence>
<dbReference type="Gene3D" id="2.60.40.10">
    <property type="entry name" value="Immunoglobulins"/>
    <property type="match status" value="5"/>
</dbReference>
<keyword evidence="1" id="KW-0732">Signal</keyword>
<feature type="signal peptide" evidence="1">
    <location>
        <begin position="1"/>
        <end position="25"/>
    </location>
</feature>
<dbReference type="InterPro" id="IPR013783">
    <property type="entry name" value="Ig-like_fold"/>
</dbReference>
<dbReference type="InterPro" id="IPR059226">
    <property type="entry name" value="Choice_anch_Q_dom"/>
</dbReference>
<accession>A0A1I2JZM1</accession>
<dbReference type="SUPFAM" id="SSF49299">
    <property type="entry name" value="PKD domain"/>
    <property type="match status" value="4"/>
</dbReference>
<evidence type="ECO:0000313" key="4">
    <source>
        <dbReference type="EMBL" id="SFF59478.1"/>
    </source>
</evidence>
<dbReference type="Pfam" id="PF13585">
    <property type="entry name" value="CHU_C"/>
    <property type="match status" value="1"/>
</dbReference>
<feature type="domain" description="PKD" evidence="2">
    <location>
        <begin position="692"/>
        <end position="765"/>
    </location>
</feature>
<dbReference type="EMBL" id="FONY01000073">
    <property type="protein sequence ID" value="SFF59478.1"/>
    <property type="molecule type" value="Genomic_DNA"/>
</dbReference>
<proteinExistence type="predicted"/>
<dbReference type="STRING" id="1003.SAMN04488541_10737"/>
<dbReference type="InterPro" id="IPR000601">
    <property type="entry name" value="PKD_dom"/>
</dbReference>
<dbReference type="SMART" id="SM00710">
    <property type="entry name" value="PbH1"/>
    <property type="match status" value="7"/>
</dbReference>
<feature type="domain" description="Fibronectin type-III" evidence="3">
    <location>
        <begin position="893"/>
        <end position="985"/>
    </location>
</feature>
<dbReference type="NCBIfam" id="NF041518">
    <property type="entry name" value="choice_anch_Q"/>
    <property type="match status" value="1"/>
</dbReference>
<dbReference type="InterPro" id="IPR035986">
    <property type="entry name" value="PKD_dom_sf"/>
</dbReference>